<feature type="region of interest" description="Disordered" evidence="1">
    <location>
        <begin position="62"/>
        <end position="153"/>
    </location>
</feature>
<keyword evidence="4" id="KW-1185">Reference proteome</keyword>
<evidence type="ECO:0000256" key="1">
    <source>
        <dbReference type="SAM" id="MobiDB-lite"/>
    </source>
</evidence>
<sequence length="286" mass="28210">MGQDKARISRKVWAVGSLRNPVGPLPSTIYWRRRAVLLSLIGLMALLVVWVLTLGGGGRNNGADGPSGSGPATSITPGPSGSGPAISEHPGGRDESGDEGDGGDSGSGGSGGGSGDSGGSDGSGDSGGAGGGSEDGAKGGGGAGGQLPAGSSVPNCVSGDVKLKLRSVQNRYEIGEKPKFELIAQNSAGKSCKVDLGGKKTVLTITQADSDKEIWSSADCPVGDGSVLLRVPGDGRVTHTVEWDRRGSEPQCATPSAGSAAPGTYLVEAKAPGLGSAQASFVLEEG</sequence>
<gene>
    <name evidence="3" type="ORF">GCM10010449_80680</name>
</gene>
<name>A0ABP6NIY9_9ACTN</name>
<reference evidence="4" key="1">
    <citation type="journal article" date="2019" name="Int. J. Syst. Evol. Microbiol.">
        <title>The Global Catalogue of Microorganisms (GCM) 10K type strain sequencing project: providing services to taxonomists for standard genome sequencing and annotation.</title>
        <authorList>
            <consortium name="The Broad Institute Genomics Platform"/>
            <consortium name="The Broad Institute Genome Sequencing Center for Infectious Disease"/>
            <person name="Wu L."/>
            <person name="Ma J."/>
        </authorList>
    </citation>
    <scope>NUCLEOTIDE SEQUENCE [LARGE SCALE GENOMIC DNA]</scope>
    <source>
        <strain evidence="4">JCM 9092</strain>
    </source>
</reference>
<feature type="transmembrane region" description="Helical" evidence="2">
    <location>
        <begin position="35"/>
        <end position="57"/>
    </location>
</feature>
<evidence type="ECO:0000256" key="2">
    <source>
        <dbReference type="SAM" id="Phobius"/>
    </source>
</evidence>
<proteinExistence type="predicted"/>
<evidence type="ECO:0000313" key="3">
    <source>
        <dbReference type="EMBL" id="GAA3150054.1"/>
    </source>
</evidence>
<accession>A0ABP6NIY9</accession>
<keyword evidence="2" id="KW-0472">Membrane</keyword>
<dbReference type="EMBL" id="BAAAUG010000211">
    <property type="protein sequence ID" value="GAA3150054.1"/>
    <property type="molecule type" value="Genomic_DNA"/>
</dbReference>
<keyword evidence="2" id="KW-0812">Transmembrane</keyword>
<feature type="compositionally biased region" description="Gly residues" evidence="1">
    <location>
        <begin position="103"/>
        <end position="147"/>
    </location>
</feature>
<dbReference type="Proteomes" id="UP001501637">
    <property type="component" value="Unassembled WGS sequence"/>
</dbReference>
<comment type="caution">
    <text evidence="3">The sequence shown here is derived from an EMBL/GenBank/DDBJ whole genome shotgun (WGS) entry which is preliminary data.</text>
</comment>
<organism evidence="3 4">
    <name type="scientific">Streptomyces rectiviolaceus</name>
    <dbReference type="NCBI Taxonomy" id="332591"/>
    <lineage>
        <taxon>Bacteria</taxon>
        <taxon>Bacillati</taxon>
        <taxon>Actinomycetota</taxon>
        <taxon>Actinomycetes</taxon>
        <taxon>Kitasatosporales</taxon>
        <taxon>Streptomycetaceae</taxon>
        <taxon>Streptomyces</taxon>
    </lineage>
</organism>
<keyword evidence="2" id="KW-1133">Transmembrane helix</keyword>
<protein>
    <submittedName>
        <fullName evidence="3">Uncharacterized protein</fullName>
    </submittedName>
</protein>
<evidence type="ECO:0000313" key="4">
    <source>
        <dbReference type="Proteomes" id="UP001501637"/>
    </source>
</evidence>
<feature type="compositionally biased region" description="Polar residues" evidence="1">
    <location>
        <begin position="70"/>
        <end position="79"/>
    </location>
</feature>